<feature type="domain" description="SPX" evidence="2">
    <location>
        <begin position="1"/>
        <end position="90"/>
    </location>
</feature>
<organism evidence="3">
    <name type="scientific">Picea sitchensis</name>
    <name type="common">Sitka spruce</name>
    <name type="synonym">Pinus sitchensis</name>
    <dbReference type="NCBI Taxonomy" id="3332"/>
    <lineage>
        <taxon>Eukaryota</taxon>
        <taxon>Viridiplantae</taxon>
        <taxon>Streptophyta</taxon>
        <taxon>Embryophyta</taxon>
        <taxon>Tracheophyta</taxon>
        <taxon>Spermatophyta</taxon>
        <taxon>Pinopsida</taxon>
        <taxon>Pinidae</taxon>
        <taxon>Conifers I</taxon>
        <taxon>Pinales</taxon>
        <taxon>Pinaceae</taxon>
        <taxon>Picea</taxon>
    </lineage>
</organism>
<feature type="compositionally biased region" description="Polar residues" evidence="1">
    <location>
        <begin position="132"/>
        <end position="150"/>
    </location>
</feature>
<dbReference type="AlphaFoldDB" id="B8LNU0"/>
<proteinExistence type="evidence at transcript level"/>
<dbReference type="InterPro" id="IPR004331">
    <property type="entry name" value="SPX_dom"/>
</dbReference>
<dbReference type="GO" id="GO:0016036">
    <property type="term" value="P:cellular response to phosphate starvation"/>
    <property type="evidence" value="ECO:0007669"/>
    <property type="project" value="InterPro"/>
</dbReference>
<dbReference type="InterPro" id="IPR031142">
    <property type="entry name" value="SPX_prot"/>
</dbReference>
<accession>B8LNU0</accession>
<dbReference type="PANTHER" id="PTHR45978:SF2">
    <property type="entry name" value="SPX DOMAIN-CONTAINING PROTEIN 3"/>
    <property type="match status" value="1"/>
</dbReference>
<protein>
    <recommendedName>
        <fullName evidence="2">SPX domain-containing protein</fullName>
    </recommendedName>
</protein>
<dbReference type="PROSITE" id="PS51382">
    <property type="entry name" value="SPX"/>
    <property type="match status" value="1"/>
</dbReference>
<reference evidence="3" key="1">
    <citation type="submission" date="2007-06" db="EMBL/GenBank/DDBJ databases">
        <title>Full length cDNA sequences from Sitka Spruce (Picea sitchensis).</title>
        <authorList>
            <person name="Ralph S.G."/>
            <person name="Chun H.E."/>
            <person name="Liao N."/>
            <person name="Ali J."/>
            <person name="Reid K."/>
            <person name="Kolosova N."/>
            <person name="Cooper N."/>
            <person name="Cullis C."/>
            <person name="Jancsik S."/>
            <person name="Moore R."/>
            <person name="Mayo M."/>
            <person name="Wagner S."/>
            <person name="Holt R.A."/>
            <person name="Jones S.J.M."/>
            <person name="Marra M.A."/>
            <person name="Ritland C.E."/>
            <person name="Ritland K."/>
            <person name="Bohlmann J."/>
        </authorList>
    </citation>
    <scope>NUCLEOTIDE SEQUENCE</scope>
    <source>
        <tissue evidence="3">Green portion of the leader tissue</tissue>
    </source>
</reference>
<dbReference type="EMBL" id="EF677498">
    <property type="protein sequence ID" value="ABR17320.1"/>
    <property type="molecule type" value="mRNA"/>
</dbReference>
<evidence type="ECO:0000313" key="3">
    <source>
        <dbReference type="EMBL" id="ABR17320.1"/>
    </source>
</evidence>
<dbReference type="PANTHER" id="PTHR45978">
    <property type="entry name" value="SPX DOMAIN-CONTAINING PROTEIN 3"/>
    <property type="match status" value="1"/>
</dbReference>
<evidence type="ECO:0000259" key="2">
    <source>
        <dbReference type="PROSITE" id="PS51382"/>
    </source>
</evidence>
<name>B8LNU0_PICSI</name>
<feature type="region of interest" description="Disordered" evidence="1">
    <location>
        <begin position="125"/>
        <end position="185"/>
    </location>
</feature>
<dbReference type="Pfam" id="PF03105">
    <property type="entry name" value="SPX"/>
    <property type="match status" value="1"/>
</dbReference>
<evidence type="ECO:0000256" key="1">
    <source>
        <dbReference type="SAM" id="MobiDB-lite"/>
    </source>
</evidence>
<sequence length="238" mass="26856">MEQEEEYIIRQKELQDRIEKLKSNSRQNATVFSQTEYNEEMIKLRKDIVNFHGEMVLLENYSALNYTGLAKILKKYDKRTGGLLRHPFIQKVLQQPFFTTEQLSKLISECENTLQSLFPDYPKSLLQVPAGPSSNGNQAEASSSAGNSDLQRLREPPPAATTQAEFGEENSPLKGKGDEDGDRDAEGMESIYRSTMAALRTMREIRRGSSTYSVFSLPPLDETKSIPLCSLIPICPKN</sequence>